<protein>
    <submittedName>
        <fullName evidence="1">Uncharacterized protein</fullName>
    </submittedName>
</protein>
<accession>A0ABT6RJJ2</accession>
<gene>
    <name evidence="1" type="ORF">QJ048_22415</name>
</gene>
<evidence type="ECO:0000313" key="2">
    <source>
        <dbReference type="Proteomes" id="UP001226434"/>
    </source>
</evidence>
<keyword evidence="2" id="KW-1185">Reference proteome</keyword>
<dbReference type="Proteomes" id="UP001226434">
    <property type="component" value="Unassembled WGS sequence"/>
</dbReference>
<dbReference type="EMBL" id="JASBRG010000007">
    <property type="protein sequence ID" value="MDI3322560.1"/>
    <property type="molecule type" value="Genomic_DNA"/>
</dbReference>
<name>A0ABT6RJJ2_9BACT</name>
<sequence length="113" mass="12486">MMKKKIDLSHINSLEDLAKEQHAVKTRIRIREEELKTHFRQIPKEALKFGAAAIVPAVLQSKAASSAFAVGKNVLGGLFAKKGEKGEAIWTAIRQAGLYVAIKQALKIFAKKF</sequence>
<comment type="caution">
    <text evidence="1">The sequence shown here is derived from an EMBL/GenBank/DDBJ whole genome shotgun (WGS) entry which is preliminary data.</text>
</comment>
<dbReference type="RefSeq" id="WP_282336680.1">
    <property type="nucleotide sequence ID" value="NZ_JASBRG010000007.1"/>
</dbReference>
<proteinExistence type="predicted"/>
<organism evidence="1 2">
    <name type="scientific">Pinibacter soli</name>
    <dbReference type="NCBI Taxonomy" id="3044211"/>
    <lineage>
        <taxon>Bacteria</taxon>
        <taxon>Pseudomonadati</taxon>
        <taxon>Bacteroidota</taxon>
        <taxon>Chitinophagia</taxon>
        <taxon>Chitinophagales</taxon>
        <taxon>Chitinophagaceae</taxon>
        <taxon>Pinibacter</taxon>
    </lineage>
</organism>
<reference evidence="1 2" key="1">
    <citation type="submission" date="2023-05" db="EMBL/GenBank/DDBJ databases">
        <title>Genome sequence of Pinibacter sp. MAH-24.</title>
        <authorList>
            <person name="Huq M.A."/>
        </authorList>
    </citation>
    <scope>NUCLEOTIDE SEQUENCE [LARGE SCALE GENOMIC DNA]</scope>
    <source>
        <strain evidence="1 2">MAH-24</strain>
    </source>
</reference>
<evidence type="ECO:0000313" key="1">
    <source>
        <dbReference type="EMBL" id="MDI3322560.1"/>
    </source>
</evidence>